<dbReference type="SUPFAM" id="SSF53756">
    <property type="entry name" value="UDP-Glycosyltransferase/glycogen phosphorylase"/>
    <property type="match status" value="1"/>
</dbReference>
<reference evidence="3 4" key="1">
    <citation type="journal article" date="2012" name="J. Bacteriol.">
        <title>Genome Sequence of Extracellular-Protease-Producing Alishewanella jeotgali Isolated from Traditional Korean Fermented Seafood.</title>
        <authorList>
            <person name="Jung J."/>
            <person name="Chun J."/>
            <person name="Park W."/>
        </authorList>
    </citation>
    <scope>NUCLEOTIDE SEQUENCE [LARGE SCALE GENOMIC DNA]</scope>
    <source>
        <strain evidence="3 4">KCTC 22429</strain>
    </source>
</reference>
<dbReference type="Proteomes" id="UP000012046">
    <property type="component" value="Unassembled WGS sequence"/>
</dbReference>
<keyword evidence="4" id="KW-1185">Reference proteome</keyword>
<dbReference type="AlphaFoldDB" id="H3ZB82"/>
<dbReference type="RefSeq" id="WP_008949601.1">
    <property type="nucleotide sequence ID" value="NZ_AHTH01000005.1"/>
</dbReference>
<protein>
    <submittedName>
        <fullName evidence="3">Glycosyl transferase group 1</fullName>
    </submittedName>
</protein>
<keyword evidence="3" id="KW-0808">Transferase</keyword>
<dbReference type="NCBIfam" id="TIGR04063">
    <property type="entry name" value="stp3"/>
    <property type="match status" value="1"/>
</dbReference>
<dbReference type="eggNOG" id="COG0438">
    <property type="taxonomic scope" value="Bacteria"/>
</dbReference>
<accession>H3ZB82</accession>
<feature type="domain" description="Glycosyltransferase subfamily 4-like N-terminal" evidence="2">
    <location>
        <begin position="17"/>
        <end position="188"/>
    </location>
</feature>
<name>H3ZB82_9ALTE</name>
<dbReference type="Gene3D" id="3.40.50.2000">
    <property type="entry name" value="Glycogen Phosphorylase B"/>
    <property type="match status" value="2"/>
</dbReference>
<evidence type="ECO:0000313" key="4">
    <source>
        <dbReference type="Proteomes" id="UP000012046"/>
    </source>
</evidence>
<feature type="domain" description="Glycosyl transferase family 1" evidence="1">
    <location>
        <begin position="213"/>
        <end position="374"/>
    </location>
</feature>
<sequence>MKVLHIFDHSAPLHSGYSFRSLAILQQQRILGIDTRQLTSSKHYAPGPMAEQIDDLIFHRTAPGWLAKVPVLQQWDVIRQLERSLTALVLRQRPDILHAHSPCLNALAAARVARRFNIPLVYEMRASWEDAAVSHGSCKEGDLRYRLGQWLEKKALHQASHVVTICQGLAKQIADWGVAPSRITIVPNAVDPDAFSPCQHKDAGLVAELGLTEATVLGFLGSFYRYEGLHILLDALALLAPRYPQLKVLLVGGGLQEAALRAQAKQLNISDSVIFTGRVAHKDISRYYSLVDVFVYPREAIRLTELVTPLKPLEAMAQQGLVVASDIGGHRELIRHNDTGILFDADNPKKLAEVLQQLLQNPADWPRLKANGRRFVEQERSWQNSVARILPVYQQLTEAAG</sequence>
<dbReference type="Pfam" id="PF00534">
    <property type="entry name" value="Glycos_transf_1"/>
    <property type="match status" value="1"/>
</dbReference>
<dbReference type="CDD" id="cd03794">
    <property type="entry name" value="GT4_WbuB-like"/>
    <property type="match status" value="1"/>
</dbReference>
<dbReference type="Pfam" id="PF13579">
    <property type="entry name" value="Glyco_trans_4_4"/>
    <property type="match status" value="1"/>
</dbReference>
<proteinExistence type="predicted"/>
<dbReference type="InterPro" id="IPR024004">
    <property type="entry name" value="PEP-CTERM/XrtA_GlycosylTrfase"/>
</dbReference>
<dbReference type="InterPro" id="IPR050194">
    <property type="entry name" value="Glycosyltransferase_grp1"/>
</dbReference>
<comment type="caution">
    <text evidence="3">The sequence shown here is derived from an EMBL/GenBank/DDBJ whole genome shotgun (WGS) entry which is preliminary data.</text>
</comment>
<dbReference type="InterPro" id="IPR028098">
    <property type="entry name" value="Glyco_trans_4-like_N"/>
</dbReference>
<dbReference type="STRING" id="1129374.AJE_02936"/>
<dbReference type="PATRIC" id="fig|1129374.4.peg.593"/>
<evidence type="ECO:0000259" key="2">
    <source>
        <dbReference type="Pfam" id="PF13579"/>
    </source>
</evidence>
<organism evidence="3 4">
    <name type="scientific">Alishewanella jeotgali KCTC 22429</name>
    <dbReference type="NCBI Taxonomy" id="1129374"/>
    <lineage>
        <taxon>Bacteria</taxon>
        <taxon>Pseudomonadati</taxon>
        <taxon>Pseudomonadota</taxon>
        <taxon>Gammaproteobacteria</taxon>
        <taxon>Alteromonadales</taxon>
        <taxon>Alteromonadaceae</taxon>
        <taxon>Alishewanella</taxon>
    </lineage>
</organism>
<dbReference type="PANTHER" id="PTHR45947">
    <property type="entry name" value="SULFOQUINOVOSYL TRANSFERASE SQD2"/>
    <property type="match status" value="1"/>
</dbReference>
<evidence type="ECO:0000313" key="3">
    <source>
        <dbReference type="EMBL" id="EHR42196.1"/>
    </source>
</evidence>
<dbReference type="GO" id="GO:0016757">
    <property type="term" value="F:glycosyltransferase activity"/>
    <property type="evidence" value="ECO:0007669"/>
    <property type="project" value="InterPro"/>
</dbReference>
<dbReference type="PANTHER" id="PTHR45947:SF3">
    <property type="entry name" value="SULFOQUINOVOSYL TRANSFERASE SQD2"/>
    <property type="match status" value="1"/>
</dbReference>
<evidence type="ECO:0000259" key="1">
    <source>
        <dbReference type="Pfam" id="PF00534"/>
    </source>
</evidence>
<gene>
    <name evidence="3" type="ORF">AJE_02936</name>
</gene>
<dbReference type="InterPro" id="IPR001296">
    <property type="entry name" value="Glyco_trans_1"/>
</dbReference>
<dbReference type="EMBL" id="AHTH01000005">
    <property type="protein sequence ID" value="EHR42196.1"/>
    <property type="molecule type" value="Genomic_DNA"/>
</dbReference>